<evidence type="ECO:0000313" key="4">
    <source>
        <dbReference type="Proteomes" id="UP000198984"/>
    </source>
</evidence>
<keyword evidence="4" id="KW-1185">Reference proteome</keyword>
<dbReference type="Gene3D" id="2.60.120.1440">
    <property type="match status" value="1"/>
</dbReference>
<dbReference type="Gene3D" id="3.55.50.30">
    <property type="match status" value="1"/>
</dbReference>
<dbReference type="PANTHER" id="PTHR30273:SF2">
    <property type="entry name" value="PROTEIN FECR"/>
    <property type="match status" value="1"/>
</dbReference>
<dbReference type="EMBL" id="FOBB01000009">
    <property type="protein sequence ID" value="SEN32401.1"/>
    <property type="molecule type" value="Genomic_DNA"/>
</dbReference>
<name>A0A1H8FKN3_9BACT</name>
<feature type="domain" description="FecR protein" evidence="1">
    <location>
        <begin position="140"/>
        <end position="228"/>
    </location>
</feature>
<dbReference type="STRING" id="573321.SAMN04488505_109231"/>
<feature type="domain" description="Protein FecR C-terminal" evidence="2">
    <location>
        <begin position="278"/>
        <end position="346"/>
    </location>
</feature>
<dbReference type="InterPro" id="IPR012373">
    <property type="entry name" value="Ferrdict_sens_TM"/>
</dbReference>
<dbReference type="PANTHER" id="PTHR30273">
    <property type="entry name" value="PERIPLASMIC SIGNAL SENSOR AND SIGMA FACTOR ACTIVATOR FECR-RELATED"/>
    <property type="match status" value="1"/>
</dbReference>
<dbReference type="AlphaFoldDB" id="A0A1H8FKN3"/>
<dbReference type="InterPro" id="IPR032508">
    <property type="entry name" value="FecR_C"/>
</dbReference>
<evidence type="ECO:0000259" key="1">
    <source>
        <dbReference type="Pfam" id="PF04773"/>
    </source>
</evidence>
<sequence length="348" mass="39257">MNEELFVTLMTRKLAGEATMHELQELEALLQAHAELRERAAILQKHFTESHYYSSANTEQALQRTLQRLQLPEQAPLTSLSTPPPKRRYLQRSLIIGSAIAASVVLVLSLSDLLNRSTPVKQLAAVKADTAQWMKRQNGKATKAVIELTDGSKIWLNADSRLSYPEVFSNASREVYLEGEAFFDVANNPGRPFIIHLRKGTIQVLGTSFNIRAYENEPVQTSVSTGKVAFIPLYENGQRKPDTILITPDVKVTYAQQTGQLIKEATTSNDDKAWTEGRLVFKNATLESIGAELERTFGKKVEFLSETPRQYRLTGSFQHNSLQDIMYYLARSRAFRYEITDSTLLINE</sequence>
<dbReference type="InterPro" id="IPR006860">
    <property type="entry name" value="FecR"/>
</dbReference>
<gene>
    <name evidence="3" type="ORF">SAMN04488505_109231</name>
</gene>
<dbReference type="GO" id="GO:0016989">
    <property type="term" value="F:sigma factor antagonist activity"/>
    <property type="evidence" value="ECO:0007669"/>
    <property type="project" value="TreeGrafter"/>
</dbReference>
<protein>
    <submittedName>
        <fullName evidence="3">FecR family protein</fullName>
    </submittedName>
</protein>
<accession>A0A1H8FKN3</accession>
<proteinExistence type="predicted"/>
<dbReference type="Pfam" id="PF04773">
    <property type="entry name" value="FecR"/>
    <property type="match status" value="1"/>
</dbReference>
<dbReference type="Pfam" id="PF16344">
    <property type="entry name" value="FecR_C"/>
    <property type="match status" value="1"/>
</dbReference>
<evidence type="ECO:0000313" key="3">
    <source>
        <dbReference type="EMBL" id="SEN32401.1"/>
    </source>
</evidence>
<dbReference type="Proteomes" id="UP000198984">
    <property type="component" value="Unassembled WGS sequence"/>
</dbReference>
<organism evidence="3 4">
    <name type="scientific">Chitinophaga rupis</name>
    <dbReference type="NCBI Taxonomy" id="573321"/>
    <lineage>
        <taxon>Bacteria</taxon>
        <taxon>Pseudomonadati</taxon>
        <taxon>Bacteroidota</taxon>
        <taxon>Chitinophagia</taxon>
        <taxon>Chitinophagales</taxon>
        <taxon>Chitinophagaceae</taxon>
        <taxon>Chitinophaga</taxon>
    </lineage>
</organism>
<evidence type="ECO:0000259" key="2">
    <source>
        <dbReference type="Pfam" id="PF16344"/>
    </source>
</evidence>
<dbReference type="PIRSF" id="PIRSF018266">
    <property type="entry name" value="FecR"/>
    <property type="match status" value="1"/>
</dbReference>
<reference evidence="3 4" key="1">
    <citation type="submission" date="2016-10" db="EMBL/GenBank/DDBJ databases">
        <authorList>
            <person name="de Groot N.N."/>
        </authorList>
    </citation>
    <scope>NUCLEOTIDE SEQUENCE [LARGE SCALE GENOMIC DNA]</scope>
    <source>
        <strain evidence="3 4">DSM 21039</strain>
    </source>
</reference>